<organism evidence="1 2">
    <name type="scientific">Pseudoalteromonas byunsanensis</name>
    <dbReference type="NCBI Taxonomy" id="327939"/>
    <lineage>
        <taxon>Bacteria</taxon>
        <taxon>Pseudomonadati</taxon>
        <taxon>Pseudomonadota</taxon>
        <taxon>Gammaproteobacteria</taxon>
        <taxon>Alteromonadales</taxon>
        <taxon>Pseudoalteromonadaceae</taxon>
        <taxon>Pseudoalteromonas</taxon>
    </lineage>
</organism>
<keyword evidence="2" id="KW-1185">Reference proteome</keyword>
<sequence length="521" mass="59590">MPYYLNCSRCNKDNKYSSLGNPCNKCSGTGRDWREDDEVNLLHRMTGLGIDELKEKGRVELVDNYGELKVFIYTEEIPTCSISEEIEEIRKNFACELAVVPKQSQIFCKHEWKLREGQNIEFCSKCGKTRSNANSVAQEKSTLQYDSTLHDQRYYFPNRCYACEHYADTVGEPESGTDVIYCNIGGKVRVDTGCKEFKADITAECKSCWNLLTKHEGAIVRYSCALKGTLKSLVWGGCHEHVEKERTDEPLPATQNAISISKSFLTREQYPYDPTIRKPILDAMIEVGIRYAEQEEFALDKRCLTCVHERNIQSDYGSCDHHELAILCYSGSNPYGYDEKICGSYSRKPKSGFVEYPKVYIDVMAQGKRSLNDNYYVELRNMYCDVIEARNGRVVTTFSYSSRAPEFMQYSKEKNCILLFFHGEPCCEELSLESDITYEHPIQGKKWVDVDEALFFDAIDKVVSEQRKHAVYSGLNRNSCEYCKLVNRNSSYPEGSPTGLICTEKDIFVTANGCCDNFEPN</sequence>
<evidence type="ECO:0000313" key="2">
    <source>
        <dbReference type="Proteomes" id="UP000180253"/>
    </source>
</evidence>
<proteinExistence type="predicted"/>
<dbReference type="AlphaFoldDB" id="A0A1S1N8K9"/>
<reference evidence="1 2" key="1">
    <citation type="submission" date="2016-10" db="EMBL/GenBank/DDBJ databases">
        <title>Pseudoalteromonas amylolytica sp. nov., isolated from the surface seawater.</title>
        <authorList>
            <person name="Wu Y.-H."/>
            <person name="Cheng H."/>
            <person name="Jin X.-B."/>
            <person name="Wang C.-S."/>
            <person name="Xu X.-W."/>
        </authorList>
    </citation>
    <scope>NUCLEOTIDE SEQUENCE [LARGE SCALE GENOMIC DNA]</scope>
    <source>
        <strain evidence="1 2">JCM 12483</strain>
    </source>
</reference>
<gene>
    <name evidence="1" type="ORF">BIW53_07615</name>
</gene>
<dbReference type="Proteomes" id="UP000180253">
    <property type="component" value="Unassembled WGS sequence"/>
</dbReference>
<dbReference type="STRING" id="327939.BIW53_07615"/>
<protein>
    <submittedName>
        <fullName evidence="1">Uncharacterized protein</fullName>
    </submittedName>
</protein>
<dbReference type="RefSeq" id="WP_070991270.1">
    <property type="nucleotide sequence ID" value="NZ_CBCSHD010000001.1"/>
</dbReference>
<evidence type="ECO:0000313" key="1">
    <source>
        <dbReference type="EMBL" id="OHU95694.1"/>
    </source>
</evidence>
<name>A0A1S1N8K9_9GAMM</name>
<accession>A0A1S1N8K9</accession>
<dbReference type="EMBL" id="MNAN01000028">
    <property type="protein sequence ID" value="OHU95694.1"/>
    <property type="molecule type" value="Genomic_DNA"/>
</dbReference>
<comment type="caution">
    <text evidence="1">The sequence shown here is derived from an EMBL/GenBank/DDBJ whole genome shotgun (WGS) entry which is preliminary data.</text>
</comment>